<dbReference type="AlphaFoldDB" id="A0A3Q8X8V2"/>
<keyword evidence="2" id="KW-0413">Isomerase</keyword>
<dbReference type="KEGG" id="palb:EJC50_28590"/>
<dbReference type="RefSeq" id="WP_126019543.1">
    <property type="nucleotide sequence ID" value="NZ_CP034437.1"/>
</dbReference>
<name>A0A3Q8X8V2_9BACL</name>
<dbReference type="OrthoDB" id="9798407at2"/>
<accession>A0A3Q8X8V2</accession>
<feature type="domain" description="Xylose isomerase-like TIM barrel" evidence="1">
    <location>
        <begin position="29"/>
        <end position="237"/>
    </location>
</feature>
<organism evidence="2 3">
    <name type="scientific">Paenibacillus albus</name>
    <dbReference type="NCBI Taxonomy" id="2495582"/>
    <lineage>
        <taxon>Bacteria</taxon>
        <taxon>Bacillati</taxon>
        <taxon>Bacillota</taxon>
        <taxon>Bacilli</taxon>
        <taxon>Bacillales</taxon>
        <taxon>Paenibacillaceae</taxon>
        <taxon>Paenibacillus</taxon>
    </lineage>
</organism>
<gene>
    <name evidence="2" type="ORF">EJC50_28590</name>
</gene>
<dbReference type="PANTHER" id="PTHR12110">
    <property type="entry name" value="HYDROXYPYRUVATE ISOMERASE"/>
    <property type="match status" value="1"/>
</dbReference>
<dbReference type="Pfam" id="PF01261">
    <property type="entry name" value="AP_endonuc_2"/>
    <property type="match status" value="1"/>
</dbReference>
<dbReference type="PANTHER" id="PTHR12110:SF41">
    <property type="entry name" value="INOSOSE DEHYDRATASE"/>
    <property type="match status" value="1"/>
</dbReference>
<dbReference type="InterPro" id="IPR050312">
    <property type="entry name" value="IolE/XylAMocC-like"/>
</dbReference>
<sequence length="270" mass="30274">MFKKQIAAQLYTLRDYVRTAEELDETLGKVKAIGYDAVQLSGIGPIAPDEVASICSRHGLTICATHVPYERLLDDLDALIAEHQSWNCKYIGLGGLPEHYRTSREGYEEMAGILCGIGTKLAAAGLELVYHNHKFEFEKFGGRGSTGMDILLEGSTPQGQQAAYSLELDTYWVQAGGADPVAWIRKSERMKVVHLKDMAILKDQQVFAEIGEGNLNWPAIIEACREIGVEWYVVEQDTCQRDPFESLAISYKALQQWVYQEEEHRDDVTV</sequence>
<dbReference type="GO" id="GO:0016853">
    <property type="term" value="F:isomerase activity"/>
    <property type="evidence" value="ECO:0007669"/>
    <property type="project" value="UniProtKB-KW"/>
</dbReference>
<dbReference type="Proteomes" id="UP000272528">
    <property type="component" value="Chromosome"/>
</dbReference>
<dbReference type="InterPro" id="IPR036237">
    <property type="entry name" value="Xyl_isomerase-like_sf"/>
</dbReference>
<evidence type="ECO:0000259" key="1">
    <source>
        <dbReference type="Pfam" id="PF01261"/>
    </source>
</evidence>
<dbReference type="SUPFAM" id="SSF51658">
    <property type="entry name" value="Xylose isomerase-like"/>
    <property type="match status" value="1"/>
</dbReference>
<dbReference type="InterPro" id="IPR013022">
    <property type="entry name" value="Xyl_isomerase-like_TIM-brl"/>
</dbReference>
<evidence type="ECO:0000313" key="3">
    <source>
        <dbReference type="Proteomes" id="UP000272528"/>
    </source>
</evidence>
<proteinExistence type="predicted"/>
<dbReference type="Gene3D" id="3.20.20.150">
    <property type="entry name" value="Divalent-metal-dependent TIM barrel enzymes"/>
    <property type="match status" value="1"/>
</dbReference>
<keyword evidence="3" id="KW-1185">Reference proteome</keyword>
<protein>
    <submittedName>
        <fullName evidence="2">Sugar phosphate isomerase/epimerase</fullName>
    </submittedName>
</protein>
<dbReference type="EMBL" id="CP034437">
    <property type="protein sequence ID" value="AZN43205.1"/>
    <property type="molecule type" value="Genomic_DNA"/>
</dbReference>
<evidence type="ECO:0000313" key="2">
    <source>
        <dbReference type="EMBL" id="AZN43205.1"/>
    </source>
</evidence>
<reference evidence="3" key="1">
    <citation type="submission" date="2018-12" db="EMBL/GenBank/DDBJ databases">
        <title>Genome sequence of Peanibacillus sp.</title>
        <authorList>
            <person name="Subramani G."/>
            <person name="Srinivasan S."/>
            <person name="Kim M.K."/>
        </authorList>
    </citation>
    <scope>NUCLEOTIDE SEQUENCE [LARGE SCALE GENOMIC DNA]</scope>
    <source>
        <strain evidence="3">18JY67-1</strain>
    </source>
</reference>